<feature type="transmembrane region" description="Helical" evidence="1">
    <location>
        <begin position="771"/>
        <end position="790"/>
    </location>
</feature>
<feature type="transmembrane region" description="Helical" evidence="1">
    <location>
        <begin position="576"/>
        <end position="595"/>
    </location>
</feature>
<keyword evidence="4" id="KW-1185">Reference proteome</keyword>
<feature type="chain" id="PRO_5024390263" evidence="2">
    <location>
        <begin position="29"/>
        <end position="890"/>
    </location>
</feature>
<feature type="transmembrane region" description="Helical" evidence="1">
    <location>
        <begin position="736"/>
        <end position="759"/>
    </location>
</feature>
<dbReference type="Proteomes" id="UP000427769">
    <property type="component" value="Chromosome"/>
</dbReference>
<feature type="signal peptide" evidence="2">
    <location>
        <begin position="1"/>
        <end position="28"/>
    </location>
</feature>
<sequence>MKRPIARFKMVCGWVLILLLTAAGQGGCDTGSEGNILPCIPDLQHAQDALAQRRGARFIAFLQKTGDKYIRNGDYECLYAMVKFFDDGSLTTRETRYLLLYRIVAQMGRKQFVGAHIDYDWLINMPGLGNDPDFDRLMESLIGKICAPEVDFFKQKFGWLHTVHAGGLHSDAQPKEENLASFLLNFSSERLLAWDFLTLKRCFESVDPRRLSPEEQRILYSTRLTVNLHLSRITDAYRAWMAYRDLAKSYPWAADGPKPLDMTFGDICAGGVGSCGAGDLLGSSDDDPKIRVFGAITHLETNAVGGRECMGGWVCVKAALEHIVAPQDVFKKAPEEKMRELFYLAKANMILGDYSLAHSQLLALKTAPGIAKTPFEAQIVQMIDVCATTIRKSWEASLGDKLKDLFELFFYKALGRFMLMAVLTLLLALFFHRWSTIFSEGRTITASFFKVLDKLPLRLPSLSLSFSSDGWLGTRFGKQCNSVLKGSQVFCQQLRQLYLELKESAGGLRLFSCNTFDPKEVSFDPGESFWALPMNYPGIDQKIRFRSRLVAKQMSYYAPMPICLISRIPGYRPNRYLWFYMCIGAVLSLLIARVLSLSSPGPTREHVIFFFLMTATLVASLTGIRIMSRKVLYSLEEIGTMLGSVTTLKRLRRQIRIMFRSPWQLFVAFVLYGFFFIVSKNQLPSTHAVVILIVLIVSPIHWMMISSLLFTRELCNLKDLSINPLSPLKTWGLQKWISVIGTFATTGSIIITFSSSIPIIMRWKYLSGRDLFWIFSMMPLLLAYWIYPYFKIRNMVREFKLQRMHFIKANISIAYDKWQALSAEGPDTVDPERLQEIERQMDRLNHYHGLFKVIDQSPEFFVDFYSILELAKVMGFPSLFALIVYFMRVF</sequence>
<reference evidence="3 4" key="1">
    <citation type="submission" date="2019-11" db="EMBL/GenBank/DDBJ databases">
        <title>Comparative genomics of hydrocarbon-degrading Desulfosarcina strains.</title>
        <authorList>
            <person name="Watanabe M."/>
            <person name="Kojima H."/>
            <person name="Fukui M."/>
        </authorList>
    </citation>
    <scope>NUCLEOTIDE SEQUENCE [LARGE SCALE GENOMIC DNA]</scope>
    <source>
        <strain evidence="3 4">PP31</strain>
    </source>
</reference>
<feature type="transmembrane region" description="Helical" evidence="1">
    <location>
        <begin position="607"/>
        <end position="627"/>
    </location>
</feature>
<evidence type="ECO:0000313" key="3">
    <source>
        <dbReference type="EMBL" id="BBO75159.1"/>
    </source>
</evidence>
<accession>A0A5K7Z4H3</accession>
<feature type="transmembrane region" description="Helical" evidence="1">
    <location>
        <begin position="870"/>
        <end position="887"/>
    </location>
</feature>
<gene>
    <name evidence="3" type="ORF">DSCW_25760</name>
</gene>
<keyword evidence="1" id="KW-0812">Transmembrane</keyword>
<organism evidence="3 4">
    <name type="scientific">Desulfosarcina widdelii</name>
    <dbReference type="NCBI Taxonomy" id="947919"/>
    <lineage>
        <taxon>Bacteria</taxon>
        <taxon>Pseudomonadati</taxon>
        <taxon>Thermodesulfobacteriota</taxon>
        <taxon>Desulfobacteria</taxon>
        <taxon>Desulfobacterales</taxon>
        <taxon>Desulfosarcinaceae</taxon>
        <taxon>Desulfosarcina</taxon>
    </lineage>
</organism>
<feature type="transmembrane region" description="Helical" evidence="1">
    <location>
        <begin position="413"/>
        <end position="432"/>
    </location>
</feature>
<dbReference type="EMBL" id="AP021875">
    <property type="protein sequence ID" value="BBO75159.1"/>
    <property type="molecule type" value="Genomic_DNA"/>
</dbReference>
<evidence type="ECO:0000313" key="4">
    <source>
        <dbReference type="Proteomes" id="UP000427769"/>
    </source>
</evidence>
<protein>
    <submittedName>
        <fullName evidence="3">Uncharacterized protein</fullName>
    </submittedName>
</protein>
<evidence type="ECO:0000256" key="2">
    <source>
        <dbReference type="SAM" id="SignalP"/>
    </source>
</evidence>
<feature type="transmembrane region" description="Helical" evidence="1">
    <location>
        <begin position="657"/>
        <end position="677"/>
    </location>
</feature>
<keyword evidence="1" id="KW-1133">Transmembrane helix</keyword>
<keyword evidence="2" id="KW-0732">Signal</keyword>
<feature type="transmembrane region" description="Helical" evidence="1">
    <location>
        <begin position="689"/>
        <end position="710"/>
    </location>
</feature>
<evidence type="ECO:0000256" key="1">
    <source>
        <dbReference type="SAM" id="Phobius"/>
    </source>
</evidence>
<dbReference type="AlphaFoldDB" id="A0A5K7Z4H3"/>
<name>A0A5K7Z4H3_9BACT</name>
<dbReference type="RefSeq" id="WP_155304105.1">
    <property type="nucleotide sequence ID" value="NZ_AP021875.1"/>
</dbReference>
<keyword evidence="1" id="KW-0472">Membrane</keyword>
<dbReference type="KEGG" id="dwd:DSCW_25760"/>
<proteinExistence type="predicted"/>